<gene>
    <name evidence="1" type="ORF">PR048_030825</name>
</gene>
<name>A0ABQ9GAF2_9NEOP</name>
<evidence type="ECO:0000313" key="1">
    <source>
        <dbReference type="EMBL" id="KAJ8869253.1"/>
    </source>
</evidence>
<sequence>MFQGEERKPQRAEGVARCRGIAPRIGNTKMSLAFLALSVPGSRLLRVQNITLSRSQVGRKKNSFAHRNYRMMIHSSVPVCWVPKIRGVAMPGSWLSIRDFSFVTKISELAYRCREISCPEVFARAINCRQSPRAPTVAWHTRCANSRSSSHRSRVISHEVTAWVWIALQMLPLRSSYCCTKPFSRVRERGRAFDESCPVNRCPITRPVRRRKRRCEGVHRRLAGTALNVSSTAKSLETELISQGIVIGEGIGHGLSRKPWEAEIMMTGAGIEPGSSRMRVQYATSLGGPKVRRHRKQTISTEWWDFSQQWTCERGVVIQYAMHLRTGCRSDVALGCVKFQLGISLVKAGLIGQFAVGSSRTSSHVLPFTLYHCDPHETILTTYGKGKSPNAVVLRKPRSACGEHWEMTMAMGASGGQAPCTLHASNMRTRPPLWEEQTVNTCYDVSTFWILMMTHVGTYRYHNDPMSEPEGTRGQPHMSCRFRSTVKTREGKAAALCTEHPATPCLVKMELTHPILVVLDQREAGDGGGEVRQGSWRQISDSDSFGAKEGVGEKKGGCGCSGRQITNPGLLKIFRGLAHPLKAPGTIPEGMRIPGTSRDASGVVPGRGSPPAVNFYIAANQEPRHVISIPRRRVTTPLLLRPLLQRVSYELSSLNINAGYTTTRHVRQSIIRSSTTNELSTDVRSLVVNLSAGRRTDGRTKFGCKSLGWETDGRTGCRRGQVLQAPRPVSRGGVVVSPLTSNLGEPGSIPRRGLSPQPRFFHVGIVLDDAAGRRVFSTISHFPRPCIPAPHNTYLTSASLTLKTSMLRASPDLFLLPPEGRHILHPPALELYSCEIDSTLSSSLSGPFTAHSAFDQYSTGCPLQSEVVPYGFIEAGSAKATIHEGLHAIWLKLAQCRKAKQGCTENYAVDTLHSGGISGRFPTNRGDGRKEIAKYFREQIRECRLINSPLPQIPPSQQGNNVPFAREEQRHASNKPQQKTSFKCIKATTFCDSVQNWSNSISLAVAAIENGREEEISLQGEPLCLLPRYDRATNRIALPHELYGLGSRRKQKTWWTWLLVNGFSRGSLLHPAVAFRRCSIRQYNSATATAKDIFGNHNSSVISMLLMYRLLKALLKI</sequence>
<reference evidence="1 2" key="1">
    <citation type="submission" date="2023-02" db="EMBL/GenBank/DDBJ databases">
        <title>LHISI_Scaffold_Assembly.</title>
        <authorList>
            <person name="Stuart O.P."/>
            <person name="Cleave R."/>
            <person name="Magrath M.J.L."/>
            <person name="Mikheyev A.S."/>
        </authorList>
    </citation>
    <scope>NUCLEOTIDE SEQUENCE [LARGE SCALE GENOMIC DNA]</scope>
    <source>
        <strain evidence="1">Daus_M_001</strain>
        <tissue evidence="1">Leg muscle</tissue>
    </source>
</reference>
<organism evidence="1 2">
    <name type="scientific">Dryococelus australis</name>
    <dbReference type="NCBI Taxonomy" id="614101"/>
    <lineage>
        <taxon>Eukaryota</taxon>
        <taxon>Metazoa</taxon>
        <taxon>Ecdysozoa</taxon>
        <taxon>Arthropoda</taxon>
        <taxon>Hexapoda</taxon>
        <taxon>Insecta</taxon>
        <taxon>Pterygota</taxon>
        <taxon>Neoptera</taxon>
        <taxon>Polyneoptera</taxon>
        <taxon>Phasmatodea</taxon>
        <taxon>Verophasmatodea</taxon>
        <taxon>Anareolatae</taxon>
        <taxon>Phasmatidae</taxon>
        <taxon>Eurycanthinae</taxon>
        <taxon>Dryococelus</taxon>
    </lineage>
</organism>
<comment type="caution">
    <text evidence="1">The sequence shown here is derived from an EMBL/GenBank/DDBJ whole genome shotgun (WGS) entry which is preliminary data.</text>
</comment>
<keyword evidence="2" id="KW-1185">Reference proteome</keyword>
<accession>A0ABQ9GAF2</accession>
<dbReference type="Proteomes" id="UP001159363">
    <property type="component" value="Chromosome 13"/>
</dbReference>
<protein>
    <submittedName>
        <fullName evidence="1">Uncharacterized protein</fullName>
    </submittedName>
</protein>
<proteinExistence type="predicted"/>
<dbReference type="EMBL" id="JARBHB010000014">
    <property type="protein sequence ID" value="KAJ8869253.1"/>
    <property type="molecule type" value="Genomic_DNA"/>
</dbReference>
<evidence type="ECO:0000313" key="2">
    <source>
        <dbReference type="Proteomes" id="UP001159363"/>
    </source>
</evidence>